<dbReference type="SUPFAM" id="SSF102114">
    <property type="entry name" value="Radical SAM enzymes"/>
    <property type="match status" value="1"/>
</dbReference>
<comment type="caution">
    <text evidence="7">The sequence shown here is derived from an EMBL/GenBank/DDBJ whole genome shotgun (WGS) entry which is preliminary data.</text>
</comment>
<dbReference type="SFLD" id="SFLDG01067">
    <property type="entry name" value="SPASM/twitch_domain_containing"/>
    <property type="match status" value="1"/>
</dbReference>
<dbReference type="CDD" id="cd01335">
    <property type="entry name" value="Radical_SAM"/>
    <property type="match status" value="1"/>
</dbReference>
<organism evidence="7 8">
    <name type="scientific">Candidatus Acidianus copahuensis</name>
    <dbReference type="NCBI Taxonomy" id="1160895"/>
    <lineage>
        <taxon>Archaea</taxon>
        <taxon>Thermoproteota</taxon>
        <taxon>Thermoprotei</taxon>
        <taxon>Sulfolobales</taxon>
        <taxon>Sulfolobaceae</taxon>
        <taxon>Acidianus</taxon>
    </lineage>
</organism>
<dbReference type="PANTHER" id="PTHR11228">
    <property type="entry name" value="RADICAL SAM DOMAIN PROTEIN"/>
    <property type="match status" value="1"/>
</dbReference>
<dbReference type="InterPro" id="IPR050377">
    <property type="entry name" value="Radical_SAM_PqqE_MftC-like"/>
</dbReference>
<evidence type="ECO:0000256" key="2">
    <source>
        <dbReference type="ARBA" id="ARBA00022723"/>
    </source>
</evidence>
<dbReference type="GO" id="GO:0003824">
    <property type="term" value="F:catalytic activity"/>
    <property type="evidence" value="ECO:0007669"/>
    <property type="project" value="InterPro"/>
</dbReference>
<keyword evidence="2" id="KW-0479">Metal-binding</keyword>
<dbReference type="InterPro" id="IPR007197">
    <property type="entry name" value="rSAM"/>
</dbReference>
<feature type="domain" description="4Fe4S-binding SPASM" evidence="6">
    <location>
        <begin position="380"/>
        <end position="454"/>
    </location>
</feature>
<keyword evidence="3" id="KW-0408">Iron</keyword>
<keyword evidence="8" id="KW-1185">Reference proteome</keyword>
<evidence type="ECO:0000256" key="1">
    <source>
        <dbReference type="ARBA" id="ARBA00022691"/>
    </source>
</evidence>
<dbReference type="CDD" id="cd21109">
    <property type="entry name" value="SPASM"/>
    <property type="match status" value="1"/>
</dbReference>
<dbReference type="Pfam" id="PF13186">
    <property type="entry name" value="SPASM"/>
    <property type="match status" value="1"/>
</dbReference>
<dbReference type="Proteomes" id="UP000024332">
    <property type="component" value="Unassembled WGS sequence"/>
</dbReference>
<evidence type="ECO:0000256" key="3">
    <source>
        <dbReference type="ARBA" id="ARBA00023004"/>
    </source>
</evidence>
<protein>
    <recommendedName>
        <fullName evidence="9">Radical SAM protein</fullName>
    </recommendedName>
</protein>
<dbReference type="SFLD" id="SFLDS00029">
    <property type="entry name" value="Radical_SAM"/>
    <property type="match status" value="1"/>
</dbReference>
<evidence type="ECO:0000259" key="5">
    <source>
        <dbReference type="Pfam" id="PF04055"/>
    </source>
</evidence>
<name>A0A031LRP7_9CREN</name>
<dbReference type="GO" id="GO:0046872">
    <property type="term" value="F:metal ion binding"/>
    <property type="evidence" value="ECO:0007669"/>
    <property type="project" value="UniProtKB-KW"/>
</dbReference>
<evidence type="ECO:0008006" key="9">
    <source>
        <dbReference type="Google" id="ProtNLM"/>
    </source>
</evidence>
<gene>
    <name evidence="7" type="ORF">CM19_05110</name>
</gene>
<evidence type="ECO:0000313" key="8">
    <source>
        <dbReference type="Proteomes" id="UP000024332"/>
    </source>
</evidence>
<dbReference type="Pfam" id="PF04055">
    <property type="entry name" value="Radical_SAM"/>
    <property type="match status" value="1"/>
</dbReference>
<reference evidence="7 8" key="1">
    <citation type="submission" date="2014-03" db="EMBL/GenBank/DDBJ databases">
        <title>Draft genome sequence of the novel thermoacidophilic archaea Acidianus copahuensis ALE1 strain, isolated from Copahue volcanic area in Neuquen Argentina.</title>
        <authorList>
            <person name="Urbieta M.S."/>
            <person name="Rascovan N."/>
            <person name="Castro C."/>
            <person name="Revale S."/>
            <person name="Giaveno M.A."/>
            <person name="Vazquez M.P."/>
            <person name="Donati E.R."/>
        </authorList>
    </citation>
    <scope>NUCLEOTIDE SEQUENCE [LARGE SCALE GENOMIC DNA]</scope>
    <source>
        <strain evidence="7 8">ALE1</strain>
    </source>
</reference>
<feature type="domain" description="Radical SAM core" evidence="5">
    <location>
        <begin position="193"/>
        <end position="302"/>
    </location>
</feature>
<dbReference type="GO" id="GO:0051536">
    <property type="term" value="F:iron-sulfur cluster binding"/>
    <property type="evidence" value="ECO:0007669"/>
    <property type="project" value="UniProtKB-KW"/>
</dbReference>
<dbReference type="AlphaFoldDB" id="A0A031LRP7"/>
<dbReference type="InterPro" id="IPR023885">
    <property type="entry name" value="4Fe4S-binding_SPASM_dom"/>
</dbReference>
<keyword evidence="4" id="KW-0411">Iron-sulfur</keyword>
<proteinExistence type="predicted"/>
<evidence type="ECO:0000256" key="4">
    <source>
        <dbReference type="ARBA" id="ARBA00023014"/>
    </source>
</evidence>
<sequence length="475" mass="55200">MPKDFRLLAINANLFLDKYSEVSNIIQSNHVLKLYIIFDSFDVSKLPELKDKLLSLLNHISNKDLGLVLLYPNNDDKSIIKIITYLRGFSTYFFLLFYKEISRNLLDSEIVNKTLIEVYLLDDEDVWFYNDLKLVEKIGDKYKVYLNPFKVEKIVQLEDVLKPHMFLNISRTYVRHDPLKAFLIWQFEGIVLELTYKCNFTCEHCYVNSSPKRKEVMKLEIAKSVLEQCLYLPYIEKRVHFTGGEVSLIWESFLEIAKYAKNLGYSISFATNGVWALNENKIDEIKRIGFNDIEFSITPYHIKFWKKEKLVKAITNMKKSGLSFYIRWLSDMDHSLDELFNDFHEIIRGIKVISSPVLRIGRGRNINGFKDFPTGSCFNFLNLTVTPNGDLYPCCNGSETTALGRLGNVKDGVENVLSTSRTSTLRALTLLGPGFFYKKLGIKLKDYVSICEMCNDILNDESTYAEIRKFLRKQK</sequence>
<dbReference type="Gene3D" id="3.20.20.70">
    <property type="entry name" value="Aldolase class I"/>
    <property type="match status" value="1"/>
</dbReference>
<dbReference type="PANTHER" id="PTHR11228:SF34">
    <property type="entry name" value="TUNGSTEN-CONTAINING ALDEHYDE FERREDOXIN OXIDOREDUCTASE COFACTOR MODIFYING PROTEIN"/>
    <property type="match status" value="1"/>
</dbReference>
<dbReference type="InterPro" id="IPR058240">
    <property type="entry name" value="rSAM_sf"/>
</dbReference>
<dbReference type="RefSeq" id="WP_048099300.1">
    <property type="nucleotide sequence ID" value="NZ_JFZT01000039.1"/>
</dbReference>
<dbReference type="EMBL" id="JFZT01000039">
    <property type="protein sequence ID" value="EZQ07094.1"/>
    <property type="molecule type" value="Genomic_DNA"/>
</dbReference>
<dbReference type="OrthoDB" id="43079at2157"/>
<accession>A0A031LRP7</accession>
<evidence type="ECO:0000313" key="7">
    <source>
        <dbReference type="EMBL" id="EZQ07094.1"/>
    </source>
</evidence>
<evidence type="ECO:0000259" key="6">
    <source>
        <dbReference type="Pfam" id="PF13186"/>
    </source>
</evidence>
<dbReference type="InterPro" id="IPR013785">
    <property type="entry name" value="Aldolase_TIM"/>
</dbReference>
<keyword evidence="1" id="KW-0949">S-adenosyl-L-methionine</keyword>
<dbReference type="STRING" id="1160895.CM19_05110"/>